<feature type="binding site" evidence="7">
    <location>
        <position position="319"/>
    </location>
    <ligand>
        <name>N-formimidoyl-L-glutamate</name>
        <dbReference type="ChEBI" id="CHEBI:58928"/>
    </ligand>
</feature>
<name>A0ABM8DZU6_9MICO</name>
<gene>
    <name evidence="7 9" type="primary">hutI</name>
    <name evidence="9" type="ORF">Microterr_18580</name>
</gene>
<evidence type="ECO:0000256" key="2">
    <source>
        <dbReference type="ARBA" id="ARBA00022723"/>
    </source>
</evidence>
<keyword evidence="7" id="KW-0963">Cytoplasm</keyword>
<dbReference type="PANTHER" id="PTHR42752">
    <property type="entry name" value="IMIDAZOLONEPROPIONASE"/>
    <property type="match status" value="1"/>
</dbReference>
<dbReference type="SUPFAM" id="SSF51556">
    <property type="entry name" value="Metallo-dependent hydrolases"/>
    <property type="match status" value="1"/>
</dbReference>
<dbReference type="InterPro" id="IPR011059">
    <property type="entry name" value="Metal-dep_hydrolase_composite"/>
</dbReference>
<sequence length="404" mass="42076">MSAVLITNIGELTTNVGAEGDPCGTMTDAAVLVVGDRIAWVGPAAEAPDASARFARSTTGGEPHAVEVVDAGGRAVIPGFVDSHTHLVFGGDRAEEFAARMAGQSYAAGGIRTTVAATRAATDDELRHRLSGFVDELHAQGTTTFEVKTGYGLTVADEERLARLAAEVTPEVTFLGAHVVPVEYADRRDDYVDLVAGPMLDAVAPHSRWIDVFCETGAFTPAETERILAAGAARGLGIRVHGNQLGQGDGVRIAVALGAASVDHCTYLSDDDVASLAASDTVATLLPGVEFSTRQPYPDARRLIDAGVTVALASDCNPGSSFTSSMPLMIALAVREMGMTPAEAVWAATAGGARALRRDDVGVIAPGARADLVLLNALTRVHLAYRPGVPLVERVWRGGAELTR</sequence>
<dbReference type="EMBL" id="AP027141">
    <property type="protein sequence ID" value="BDV31198.1"/>
    <property type="molecule type" value="Genomic_DNA"/>
</dbReference>
<keyword evidence="5 7" id="KW-0862">Zinc</keyword>
<feature type="domain" description="Amidohydrolase-related" evidence="8">
    <location>
        <begin position="76"/>
        <end position="377"/>
    </location>
</feature>
<dbReference type="InterPro" id="IPR032466">
    <property type="entry name" value="Metal_Hydrolase"/>
</dbReference>
<evidence type="ECO:0000256" key="1">
    <source>
        <dbReference type="ARBA" id="ARBA00012864"/>
    </source>
</evidence>
<dbReference type="RefSeq" id="WP_263798217.1">
    <property type="nucleotide sequence ID" value="NZ_AP027141.1"/>
</dbReference>
<feature type="binding site" evidence="7">
    <location>
        <position position="315"/>
    </location>
    <ligand>
        <name>Zn(2+)</name>
        <dbReference type="ChEBI" id="CHEBI:29105"/>
    </ligand>
</feature>
<keyword evidence="3 7" id="KW-0378">Hydrolase</keyword>
<feature type="binding site" evidence="7">
    <location>
        <position position="86"/>
    </location>
    <ligand>
        <name>Fe(3+)</name>
        <dbReference type="ChEBI" id="CHEBI:29034"/>
    </ligand>
</feature>
<feature type="binding site" evidence="7">
    <location>
        <position position="320"/>
    </location>
    <ligand>
        <name>4-imidazolone-5-propanoate</name>
        <dbReference type="ChEBI" id="CHEBI:77893"/>
    </ligand>
</feature>
<dbReference type="Proteomes" id="UP001317779">
    <property type="component" value="Chromosome"/>
</dbReference>
<dbReference type="NCBIfam" id="TIGR01224">
    <property type="entry name" value="hutI"/>
    <property type="match status" value="1"/>
</dbReference>
<comment type="similarity">
    <text evidence="7">Belongs to the metallo-dependent hydrolases superfamily. HutI family.</text>
</comment>
<proteinExistence type="inferred from homology"/>
<evidence type="ECO:0000313" key="10">
    <source>
        <dbReference type="Proteomes" id="UP001317779"/>
    </source>
</evidence>
<feature type="binding site" evidence="7">
    <location>
        <position position="241"/>
    </location>
    <ligand>
        <name>Fe(3+)</name>
        <dbReference type="ChEBI" id="CHEBI:29034"/>
    </ligand>
</feature>
<organism evidence="9 10">
    <name type="scientific">Microbacterium terricola</name>
    <dbReference type="NCBI Taxonomy" id="344163"/>
    <lineage>
        <taxon>Bacteria</taxon>
        <taxon>Bacillati</taxon>
        <taxon>Actinomycetota</taxon>
        <taxon>Actinomycetes</taxon>
        <taxon>Micrococcales</taxon>
        <taxon>Microbacteriaceae</taxon>
        <taxon>Microbacterium</taxon>
    </lineage>
</organism>
<comment type="catalytic activity">
    <reaction evidence="7">
        <text>4-imidazolone-5-propanoate + H2O = N-formimidoyl-L-glutamate</text>
        <dbReference type="Rhea" id="RHEA:23660"/>
        <dbReference type="ChEBI" id="CHEBI:15377"/>
        <dbReference type="ChEBI" id="CHEBI:58928"/>
        <dbReference type="ChEBI" id="CHEBI:77893"/>
        <dbReference type="EC" id="3.5.2.7"/>
    </reaction>
</comment>
<feature type="binding site" evidence="7">
    <location>
        <position position="151"/>
    </location>
    <ligand>
        <name>N-formimidoyl-L-glutamate</name>
        <dbReference type="ChEBI" id="CHEBI:58928"/>
    </ligand>
</feature>
<evidence type="ECO:0000256" key="7">
    <source>
        <dbReference type="HAMAP-Rule" id="MF_00372"/>
    </source>
</evidence>
<feature type="binding site" evidence="7">
    <location>
        <position position="151"/>
    </location>
    <ligand>
        <name>4-imidazolone-5-propanoate</name>
        <dbReference type="ChEBI" id="CHEBI:77893"/>
    </ligand>
</feature>
<feature type="binding site" evidence="7">
    <location>
        <position position="244"/>
    </location>
    <ligand>
        <name>4-imidazolone-5-propanoate</name>
        <dbReference type="ChEBI" id="CHEBI:77893"/>
    </ligand>
</feature>
<feature type="binding site" evidence="7">
    <location>
        <position position="86"/>
    </location>
    <ligand>
        <name>Zn(2+)</name>
        <dbReference type="ChEBI" id="CHEBI:29105"/>
    </ligand>
</feature>
<dbReference type="HAMAP" id="MF_00372">
    <property type="entry name" value="HutI"/>
    <property type="match status" value="1"/>
</dbReference>
<dbReference type="InterPro" id="IPR006680">
    <property type="entry name" value="Amidohydro-rel"/>
</dbReference>
<evidence type="ECO:0000259" key="8">
    <source>
        <dbReference type="Pfam" id="PF01979"/>
    </source>
</evidence>
<dbReference type="Gene3D" id="2.30.40.10">
    <property type="entry name" value="Urease, subunit C, domain 1"/>
    <property type="match status" value="1"/>
</dbReference>
<keyword evidence="10" id="KW-1185">Reference proteome</keyword>
<feature type="binding site" evidence="7">
    <location>
        <position position="241"/>
    </location>
    <ligand>
        <name>Zn(2+)</name>
        <dbReference type="ChEBI" id="CHEBI:29105"/>
    </ligand>
</feature>
<dbReference type="EC" id="3.5.2.7" evidence="1 7"/>
<keyword evidence="2 7" id="KW-0479">Metal-binding</keyword>
<dbReference type="Pfam" id="PF01979">
    <property type="entry name" value="Amidohydro_1"/>
    <property type="match status" value="1"/>
</dbReference>
<dbReference type="PANTHER" id="PTHR42752:SF1">
    <property type="entry name" value="IMIDAZOLONEPROPIONASE-RELATED"/>
    <property type="match status" value="1"/>
</dbReference>
<evidence type="ECO:0000313" key="9">
    <source>
        <dbReference type="EMBL" id="BDV31198.1"/>
    </source>
</evidence>
<accession>A0ABM8DZU6</accession>
<evidence type="ECO:0000256" key="6">
    <source>
        <dbReference type="ARBA" id="ARBA00023004"/>
    </source>
</evidence>
<feature type="binding site" evidence="7">
    <location>
        <position position="84"/>
    </location>
    <ligand>
        <name>Zn(2+)</name>
        <dbReference type="ChEBI" id="CHEBI:29105"/>
    </ligand>
</feature>
<comment type="function">
    <text evidence="7">Catalyzes the hydrolytic cleavage of the carbon-nitrogen bond in imidazolone-5-propanoate to yield N-formimidoyl-L-glutamate. It is the third step in the universal histidine degradation pathway.</text>
</comment>
<comment type="pathway">
    <text evidence="7">Amino-acid degradation; L-histidine degradation into L-glutamate; N-formimidoyl-L-glutamate from L-histidine: step 3/3.</text>
</comment>
<feature type="binding site" evidence="7">
    <location>
        <position position="93"/>
    </location>
    <ligand>
        <name>4-imidazolone-5-propanoate</name>
        <dbReference type="ChEBI" id="CHEBI:77893"/>
    </ligand>
</feature>
<evidence type="ECO:0000256" key="4">
    <source>
        <dbReference type="ARBA" id="ARBA00022808"/>
    </source>
</evidence>
<protein>
    <recommendedName>
        <fullName evidence="1 7">Imidazolonepropionase</fullName>
        <ecNumber evidence="1 7">3.5.2.7</ecNumber>
    </recommendedName>
    <alternativeName>
        <fullName evidence="7">Imidazolone-5-propionate hydrolase</fullName>
    </alternativeName>
</protein>
<feature type="binding site" evidence="7">
    <location>
        <position position="84"/>
    </location>
    <ligand>
        <name>Fe(3+)</name>
        <dbReference type="ChEBI" id="CHEBI:29034"/>
    </ligand>
</feature>
<evidence type="ECO:0000256" key="5">
    <source>
        <dbReference type="ARBA" id="ARBA00022833"/>
    </source>
</evidence>
<comment type="cofactor">
    <cofactor evidence="7">
        <name>Zn(2+)</name>
        <dbReference type="ChEBI" id="CHEBI:29105"/>
    </cofactor>
    <cofactor evidence="7">
        <name>Fe(3+)</name>
        <dbReference type="ChEBI" id="CHEBI:29034"/>
    </cofactor>
    <text evidence="7">Binds 1 zinc or iron ion per subunit.</text>
</comment>
<comment type="subcellular location">
    <subcellularLocation>
        <location evidence="7">Cytoplasm</location>
    </subcellularLocation>
</comment>
<dbReference type="SUPFAM" id="SSF51338">
    <property type="entry name" value="Composite domain of metallo-dependent hydrolases"/>
    <property type="match status" value="1"/>
</dbReference>
<dbReference type="InterPro" id="IPR005920">
    <property type="entry name" value="HutI"/>
</dbReference>
<keyword evidence="4 7" id="KW-0369">Histidine metabolism</keyword>
<feature type="binding site" evidence="7">
    <location>
        <position position="317"/>
    </location>
    <ligand>
        <name>N-formimidoyl-L-glutamate</name>
        <dbReference type="ChEBI" id="CHEBI:58928"/>
    </ligand>
</feature>
<evidence type="ECO:0000256" key="3">
    <source>
        <dbReference type="ARBA" id="ARBA00022801"/>
    </source>
</evidence>
<feature type="binding site" evidence="7">
    <location>
        <position position="315"/>
    </location>
    <ligand>
        <name>Fe(3+)</name>
        <dbReference type="ChEBI" id="CHEBI:29034"/>
    </ligand>
</feature>
<reference evidence="9 10" key="1">
    <citation type="submission" date="2022-12" db="EMBL/GenBank/DDBJ databases">
        <title>Microbacterium terricola strain KV-448 chromosome, complete genome.</title>
        <authorList>
            <person name="Oshima T."/>
            <person name="Moriya T."/>
            <person name="Bessho Y."/>
        </authorList>
    </citation>
    <scope>NUCLEOTIDE SEQUENCE [LARGE SCALE GENOMIC DNA]</scope>
    <source>
        <strain evidence="9 10">KV-448</strain>
    </source>
</reference>
<dbReference type="Gene3D" id="3.20.20.140">
    <property type="entry name" value="Metal-dependent hydrolases"/>
    <property type="match status" value="1"/>
</dbReference>
<keyword evidence="6 7" id="KW-0408">Iron</keyword>
<feature type="binding site" evidence="7">
    <location>
        <position position="178"/>
    </location>
    <ligand>
        <name>4-imidazolone-5-propanoate</name>
        <dbReference type="ChEBI" id="CHEBI:77893"/>
    </ligand>
</feature>